<name>A0A1Y6CHP6_9PROT</name>
<dbReference type="AlphaFoldDB" id="A0A1Y6CHP6"/>
<keyword evidence="1" id="KW-0732">Signal</keyword>
<evidence type="ECO:0008006" key="4">
    <source>
        <dbReference type="Google" id="ProtNLM"/>
    </source>
</evidence>
<accession>A0A1Y6CHP6</accession>
<keyword evidence="3" id="KW-1185">Reference proteome</keyword>
<proteinExistence type="predicted"/>
<evidence type="ECO:0000313" key="3">
    <source>
        <dbReference type="Proteomes" id="UP000192917"/>
    </source>
</evidence>
<gene>
    <name evidence="2" type="ORF">SAMN05428998_1216</name>
</gene>
<organism evidence="2 3">
    <name type="scientific">Tistlia consotensis USBA 355</name>
    <dbReference type="NCBI Taxonomy" id="560819"/>
    <lineage>
        <taxon>Bacteria</taxon>
        <taxon>Pseudomonadati</taxon>
        <taxon>Pseudomonadota</taxon>
        <taxon>Alphaproteobacteria</taxon>
        <taxon>Rhodospirillales</taxon>
        <taxon>Rhodovibrionaceae</taxon>
        <taxon>Tistlia</taxon>
    </lineage>
</organism>
<feature type="signal peptide" evidence="1">
    <location>
        <begin position="1"/>
        <end position="24"/>
    </location>
</feature>
<dbReference type="Proteomes" id="UP000192917">
    <property type="component" value="Unassembled WGS sequence"/>
</dbReference>
<sequence length="122" mass="13158">MSKLKLLALAAASAATLATVPASAMVMDQVKAWQTDTPSYDSTHPLHMTCSAFEKQQKDYAPYIKARAERGSNDKFGYEEGGDRFVAVPVPAVIEGCKGPAPHYAWTLIETDPMAHKGHHAG</sequence>
<feature type="chain" id="PRO_5012870703" description="HdeA/HdeB family protein" evidence="1">
    <location>
        <begin position="25"/>
        <end position="122"/>
    </location>
</feature>
<evidence type="ECO:0000256" key="1">
    <source>
        <dbReference type="SAM" id="SignalP"/>
    </source>
</evidence>
<evidence type="ECO:0000313" key="2">
    <source>
        <dbReference type="EMBL" id="SMF56497.1"/>
    </source>
</evidence>
<protein>
    <recommendedName>
        <fullName evidence="4">HdeA/HdeB family protein</fullName>
    </recommendedName>
</protein>
<dbReference type="RefSeq" id="WP_085124746.1">
    <property type="nucleotide sequence ID" value="NZ_FWZX01000021.1"/>
</dbReference>
<dbReference type="STRING" id="560819.SAMN05428998_1216"/>
<dbReference type="EMBL" id="FWZX01000021">
    <property type="protein sequence ID" value="SMF56497.1"/>
    <property type="molecule type" value="Genomic_DNA"/>
</dbReference>
<reference evidence="2 3" key="1">
    <citation type="submission" date="2017-04" db="EMBL/GenBank/DDBJ databases">
        <authorList>
            <person name="Afonso C.L."/>
            <person name="Miller P.J."/>
            <person name="Scott M.A."/>
            <person name="Spackman E."/>
            <person name="Goraichik I."/>
            <person name="Dimitrov K.M."/>
            <person name="Suarez D.L."/>
            <person name="Swayne D.E."/>
        </authorList>
    </citation>
    <scope>NUCLEOTIDE SEQUENCE [LARGE SCALE GENOMIC DNA]</scope>
    <source>
        <strain evidence="2 3">USBA 355</strain>
    </source>
</reference>